<dbReference type="PANTHER" id="PTHR11246">
    <property type="entry name" value="PRE-MRNA SPLICING FACTOR"/>
    <property type="match status" value="1"/>
</dbReference>
<dbReference type="InterPro" id="IPR045075">
    <property type="entry name" value="Syf1-like"/>
</dbReference>
<feature type="region of interest" description="Disordered" evidence="9">
    <location>
        <begin position="843"/>
        <end position="914"/>
    </location>
</feature>
<keyword evidence="14" id="KW-1185">Reference proteome</keyword>
<dbReference type="SUPFAM" id="SSF48452">
    <property type="entry name" value="TPR-like"/>
    <property type="match status" value="3"/>
</dbReference>
<evidence type="ECO:0000256" key="8">
    <source>
        <dbReference type="SAM" id="Coils"/>
    </source>
</evidence>
<feature type="domain" description="Pre-mRNA-splicing factor Syf1-like N-terminal HAT-repeats" evidence="12">
    <location>
        <begin position="49"/>
        <end position="207"/>
    </location>
</feature>
<keyword evidence="4" id="KW-0747">Spliceosome</keyword>
<evidence type="ECO:0000256" key="2">
    <source>
        <dbReference type="ARBA" id="ARBA00008644"/>
    </source>
</evidence>
<dbReference type="OMA" id="IWYNYLR"/>
<dbReference type="STRING" id="2769.R7Q3Z3"/>
<dbReference type="InterPro" id="IPR003107">
    <property type="entry name" value="HAT"/>
</dbReference>
<evidence type="ECO:0000256" key="9">
    <source>
        <dbReference type="SAM" id="MobiDB-lite"/>
    </source>
</evidence>
<dbReference type="GO" id="GO:0000974">
    <property type="term" value="C:Prp19 complex"/>
    <property type="evidence" value="ECO:0007669"/>
    <property type="project" value="TreeGrafter"/>
</dbReference>
<keyword evidence="3" id="KW-0507">mRNA processing</keyword>
<feature type="compositionally biased region" description="Basic and acidic residues" evidence="9">
    <location>
        <begin position="888"/>
        <end position="913"/>
    </location>
</feature>
<dbReference type="SMART" id="SM00386">
    <property type="entry name" value="HAT"/>
    <property type="match status" value="6"/>
</dbReference>
<dbReference type="EMBL" id="HG001638">
    <property type="protein sequence ID" value="CDF33252.1"/>
    <property type="molecule type" value="Genomic_DNA"/>
</dbReference>
<dbReference type="InterPro" id="IPR055433">
    <property type="entry name" value="HAT_Syf1-like_N"/>
</dbReference>
<feature type="compositionally biased region" description="Basic and acidic residues" evidence="9">
    <location>
        <begin position="933"/>
        <end position="955"/>
    </location>
</feature>
<feature type="region of interest" description="Disordered" evidence="9">
    <location>
        <begin position="508"/>
        <end position="530"/>
    </location>
</feature>
<keyword evidence="6" id="KW-0508">mRNA splicing</keyword>
<feature type="domain" description="Pre-mRNA-splicing factor Syf1/CRNKL1-like C-terminal HAT-repeats" evidence="11">
    <location>
        <begin position="438"/>
        <end position="523"/>
    </location>
</feature>
<feature type="compositionally biased region" description="Acidic residues" evidence="9">
    <location>
        <begin position="876"/>
        <end position="887"/>
    </location>
</feature>
<reference evidence="14" key="1">
    <citation type="journal article" date="2013" name="Proc. Natl. Acad. Sci. U.S.A.">
        <title>Genome structure and metabolic features in the red seaweed Chondrus crispus shed light on evolution of the Archaeplastida.</title>
        <authorList>
            <person name="Collen J."/>
            <person name="Porcel B."/>
            <person name="Carre W."/>
            <person name="Ball S.G."/>
            <person name="Chaparro C."/>
            <person name="Tonon T."/>
            <person name="Barbeyron T."/>
            <person name="Michel G."/>
            <person name="Noel B."/>
            <person name="Valentin K."/>
            <person name="Elias M."/>
            <person name="Artiguenave F."/>
            <person name="Arun A."/>
            <person name="Aury J.M."/>
            <person name="Barbosa-Neto J.F."/>
            <person name="Bothwell J.H."/>
            <person name="Bouget F.Y."/>
            <person name="Brillet L."/>
            <person name="Cabello-Hurtado F."/>
            <person name="Capella-Gutierrez S."/>
            <person name="Charrier B."/>
            <person name="Cladiere L."/>
            <person name="Cock J.M."/>
            <person name="Coelho S.M."/>
            <person name="Colleoni C."/>
            <person name="Czjzek M."/>
            <person name="Da Silva C."/>
            <person name="Delage L."/>
            <person name="Denoeud F."/>
            <person name="Deschamps P."/>
            <person name="Dittami S.M."/>
            <person name="Gabaldon T."/>
            <person name="Gachon C.M."/>
            <person name="Groisillier A."/>
            <person name="Herve C."/>
            <person name="Jabbari K."/>
            <person name="Katinka M."/>
            <person name="Kloareg B."/>
            <person name="Kowalczyk N."/>
            <person name="Labadie K."/>
            <person name="Leblanc C."/>
            <person name="Lopez P.J."/>
            <person name="McLachlan D.H."/>
            <person name="Meslet-Cladiere L."/>
            <person name="Moustafa A."/>
            <person name="Nehr Z."/>
            <person name="Nyvall Collen P."/>
            <person name="Panaud O."/>
            <person name="Partensky F."/>
            <person name="Poulain J."/>
            <person name="Rensing S.A."/>
            <person name="Rousvoal S."/>
            <person name="Samson G."/>
            <person name="Symeonidi A."/>
            <person name="Weissenbach J."/>
            <person name="Zambounis A."/>
            <person name="Wincker P."/>
            <person name="Boyen C."/>
        </authorList>
    </citation>
    <scope>NUCLEOTIDE SEQUENCE [LARGE SCALE GENOMIC DNA]</scope>
    <source>
        <strain evidence="14">cv. Stackhouse</strain>
    </source>
</reference>
<evidence type="ECO:0000256" key="3">
    <source>
        <dbReference type="ARBA" id="ARBA00022664"/>
    </source>
</evidence>
<keyword evidence="8" id="KW-0175">Coiled coil</keyword>
<sequence length="971" mass="111374">MSTSALNRPRPIQSINPHLPRQRCPDDCAPARVYPHLAPRMLRTTAALALEERVTRDPYALSSWLSYISHVSKQPSSQGALFCVYERAVAALPGSYKVWRAYAHAFREYASTFHPMHPARQAALDVSNRAARALRLSPVLWREYIEHLLDEARWTAVRKAANDALRVLPILQHETIWHLLMEHMVDAKGVPPRVSVLLLRRYAKLRPGKGRERLFRHLLKAKCWDQAVSHLCAALADPDWIPEGKKTREQLWMELARVAARHPKEVTCVDVPELFRGAITTAKTDVGELWVVFGEYFIRKGLFEDARNVYEDAITRVDVVRDFAVVFDAYAKFEESLVSAAMEDVEAIKDELKEAGEEEDRSKELKEANEMVELLIARLEYLTNRRPMLLSDVRLRQNPHNVHEWHKRARMFKQAKDAPNVVDTYSKAVQTVNPWRATNGRPHTLWLAFARYYEDASELESARQVLEKAVSDPEGFKGPEDLAAVWCEYAEMELRCKTPEAARSILIRATTQPDRKRREEAKNRRGESNSNAAAVAGTGVGNARIKHVYDTSSPAWNFYKSMRLWHFLIDLTQSISTTDEVLKMHHSMFDMRIASPQTVLSGASYLERQSLFEQAFRLYDKGTSVLSWPDALQVWVVYLTRFVKRFGSRKLERARDLFEEAIRSAPSTRRGGYELPHPQLGLLYIMYAEMEEEHSLARHALKVLSRAVKAVQEEDRADLYRLYIVKTATLFGSTKTRNIYEEAMSSLTRSEDVLEFAIRYAGMETRVGEIDRARGIYDHTCQVADPRRRGIYEIFWTSWNDFELSHGSEDTFRDMLRKKREVQLNHKGVIMDDDVLLNGEAIPRGKQREAETRASTLQTSPHTAEPTAPVSNTEEIQLDLDLDEDDETGRPETTEVKDEKSGEQDNSKKDEKLNIVQKELPEALKMLVGTAHPDAKRKRDEDEVETKEMNADDGKPLGALERIKRSRTNKV</sequence>
<evidence type="ECO:0000256" key="1">
    <source>
        <dbReference type="ARBA" id="ARBA00004123"/>
    </source>
</evidence>
<dbReference type="InterPro" id="IPR056350">
    <property type="entry name" value="HAT_Syf1_central"/>
</dbReference>
<dbReference type="Proteomes" id="UP000012073">
    <property type="component" value="Unassembled WGS sequence"/>
</dbReference>
<dbReference type="AlphaFoldDB" id="R7Q3Z3"/>
<dbReference type="Gene3D" id="1.25.40.10">
    <property type="entry name" value="Tetratricopeptide repeat domain"/>
    <property type="match status" value="3"/>
</dbReference>
<feature type="domain" description="Pre-mRNA-splicing factor SYF1 central HAT repeats" evidence="10">
    <location>
        <begin position="214"/>
        <end position="432"/>
    </location>
</feature>
<dbReference type="RefSeq" id="XP_005713055.1">
    <property type="nucleotide sequence ID" value="XM_005712998.1"/>
</dbReference>
<feature type="domain" description="Pre-mRNA-splicing factor Syf1/CRNKL1-like C-terminal HAT-repeats" evidence="11">
    <location>
        <begin position="543"/>
        <end position="842"/>
    </location>
</feature>
<evidence type="ECO:0000259" key="11">
    <source>
        <dbReference type="Pfam" id="PF23231"/>
    </source>
</evidence>
<dbReference type="GeneID" id="17320785"/>
<name>R7Q3Z3_CHOCR</name>
<accession>R7Q3Z3</accession>
<evidence type="ECO:0000256" key="6">
    <source>
        <dbReference type="ARBA" id="ARBA00023187"/>
    </source>
</evidence>
<dbReference type="InterPro" id="IPR011990">
    <property type="entry name" value="TPR-like_helical_dom_sf"/>
</dbReference>
<feature type="compositionally biased region" description="Basic and acidic residues" evidence="9">
    <location>
        <begin position="513"/>
        <end position="527"/>
    </location>
</feature>
<dbReference type="Gramene" id="CDF33252">
    <property type="protein sequence ID" value="CDF33252"/>
    <property type="gene ID" value="CHC_T00010271001"/>
</dbReference>
<dbReference type="Pfam" id="PF23220">
    <property type="entry name" value="HAT_Syf1_M"/>
    <property type="match status" value="1"/>
</dbReference>
<dbReference type="Pfam" id="PF23231">
    <property type="entry name" value="HAT_Syf1_CNRKL1_C"/>
    <property type="match status" value="2"/>
</dbReference>
<organism evidence="13 14">
    <name type="scientific">Chondrus crispus</name>
    <name type="common">Carrageen Irish moss</name>
    <name type="synonym">Polymorpha crispa</name>
    <dbReference type="NCBI Taxonomy" id="2769"/>
    <lineage>
        <taxon>Eukaryota</taxon>
        <taxon>Rhodophyta</taxon>
        <taxon>Florideophyceae</taxon>
        <taxon>Rhodymeniophycidae</taxon>
        <taxon>Gigartinales</taxon>
        <taxon>Gigartinaceae</taxon>
        <taxon>Chondrus</taxon>
    </lineage>
</organism>
<protein>
    <submittedName>
        <fullName evidence="13">Pre-mRNA-splicing factor SYF1, putative</fullName>
    </submittedName>
</protein>
<evidence type="ECO:0000256" key="7">
    <source>
        <dbReference type="ARBA" id="ARBA00023242"/>
    </source>
</evidence>
<dbReference type="GO" id="GO:0071007">
    <property type="term" value="C:U2-type catalytic step 2 spliceosome"/>
    <property type="evidence" value="ECO:0007669"/>
    <property type="project" value="TreeGrafter"/>
</dbReference>
<keyword evidence="5" id="KW-0677">Repeat</keyword>
<comment type="subcellular location">
    <subcellularLocation>
        <location evidence="1">Nucleus</location>
    </subcellularLocation>
</comment>
<dbReference type="KEGG" id="ccp:CHC_T00010271001"/>
<evidence type="ECO:0000259" key="12">
    <source>
        <dbReference type="Pfam" id="PF23233"/>
    </source>
</evidence>
<evidence type="ECO:0000259" key="10">
    <source>
        <dbReference type="Pfam" id="PF23220"/>
    </source>
</evidence>
<proteinExistence type="inferred from homology"/>
<feature type="coiled-coil region" evidence="8">
    <location>
        <begin position="338"/>
        <end position="385"/>
    </location>
</feature>
<dbReference type="OrthoDB" id="10067343at2759"/>
<comment type="similarity">
    <text evidence="2">Belongs to the crooked-neck family.</text>
</comment>
<dbReference type="GO" id="GO:0071014">
    <property type="term" value="C:post-mRNA release spliceosomal complex"/>
    <property type="evidence" value="ECO:0007669"/>
    <property type="project" value="TreeGrafter"/>
</dbReference>
<evidence type="ECO:0000256" key="5">
    <source>
        <dbReference type="ARBA" id="ARBA00022737"/>
    </source>
</evidence>
<dbReference type="PANTHER" id="PTHR11246:SF5">
    <property type="entry name" value="PRE-MRNA-SPLICING FACTOR SYF1"/>
    <property type="match status" value="1"/>
</dbReference>
<evidence type="ECO:0000256" key="4">
    <source>
        <dbReference type="ARBA" id="ARBA00022728"/>
    </source>
</evidence>
<evidence type="ECO:0000313" key="13">
    <source>
        <dbReference type="EMBL" id="CDF33252.1"/>
    </source>
</evidence>
<dbReference type="Pfam" id="PF23233">
    <property type="entry name" value="HAT_Syf1_CNRKL1_N"/>
    <property type="match status" value="1"/>
</dbReference>
<dbReference type="InterPro" id="IPR055430">
    <property type="entry name" value="HAT_Syf1_CNRKL1_C"/>
</dbReference>
<dbReference type="FunFam" id="1.25.40.10:FF:000137">
    <property type="entry name" value="Pre-mRNA-splicing factor syf1"/>
    <property type="match status" value="1"/>
</dbReference>
<feature type="region of interest" description="Disordered" evidence="9">
    <location>
        <begin position="1"/>
        <end position="20"/>
    </location>
</feature>
<gene>
    <name evidence="13" type="ORF">CHC_T00010271001</name>
</gene>
<feature type="region of interest" description="Disordered" evidence="9">
    <location>
        <begin position="928"/>
        <end position="971"/>
    </location>
</feature>
<dbReference type="GO" id="GO:0000349">
    <property type="term" value="P:generation of catalytic spliceosome for first transesterification step"/>
    <property type="evidence" value="ECO:0007669"/>
    <property type="project" value="TreeGrafter"/>
</dbReference>
<evidence type="ECO:0000313" key="14">
    <source>
        <dbReference type="Proteomes" id="UP000012073"/>
    </source>
</evidence>
<keyword evidence="7" id="KW-0539">Nucleus</keyword>
<feature type="compositionally biased region" description="Polar residues" evidence="9">
    <location>
        <begin position="853"/>
        <end position="862"/>
    </location>
</feature>